<name>B2RJA4_PORG3</name>
<reference evidence="1 2" key="1">
    <citation type="journal article" date="2008" name="DNA Res.">
        <title>Determination of the genome sequence of Porphyromonas gingivalis strain ATCC 33277 and genomic comparison with strain W83 revealed extensive genome rearrangements in P. gingivalis.</title>
        <authorList>
            <person name="Naito M."/>
            <person name="Hirakawa H."/>
            <person name="Yamashita A."/>
            <person name="Ohara N."/>
            <person name="Shoji M."/>
            <person name="Yukitake H."/>
            <person name="Nakayama K."/>
            <person name="Toh H."/>
            <person name="Yoshimura F."/>
            <person name="Kuhara S."/>
            <person name="Hattori M."/>
            <person name="Hayashi T."/>
            <person name="Nakayama K."/>
        </authorList>
    </citation>
    <scope>NUCLEOTIDE SEQUENCE [LARGE SCALE GENOMIC DNA]</scope>
    <source>
        <strain evidence="2">ATCC 33277 / DSM 20709 / CIP 103683 / JCM 12257 / NCTC 11834 / 2561</strain>
    </source>
</reference>
<dbReference type="OrthoDB" id="7800977at2"/>
<dbReference type="AlphaFoldDB" id="B2RJA4"/>
<dbReference type="Proteomes" id="UP000008842">
    <property type="component" value="Chromosome"/>
</dbReference>
<dbReference type="EMBL" id="AP009380">
    <property type="protein sequence ID" value="BAG33449.1"/>
    <property type="molecule type" value="Genomic_DNA"/>
</dbReference>
<gene>
    <name evidence="1" type="ordered locus">PGN_0930</name>
</gene>
<proteinExistence type="predicted"/>
<organism evidence="1 2">
    <name type="scientific">Porphyromonas gingivalis (strain ATCC 33277 / DSM 20709 / CIP 103683 / JCM 12257 / NCTC 11834 / 2561)</name>
    <dbReference type="NCBI Taxonomy" id="431947"/>
    <lineage>
        <taxon>Bacteria</taxon>
        <taxon>Pseudomonadati</taxon>
        <taxon>Bacteroidota</taxon>
        <taxon>Bacteroidia</taxon>
        <taxon>Bacteroidales</taxon>
        <taxon>Porphyromonadaceae</taxon>
        <taxon>Porphyromonas</taxon>
    </lineage>
</organism>
<evidence type="ECO:0000313" key="2">
    <source>
        <dbReference type="Proteomes" id="UP000008842"/>
    </source>
</evidence>
<sequence length="348" mass="40046">MSVIKINKQLKRVEIKEFEIENEIVFNFFNSTSASERDGKLLQAVYIGVLALMEDRFSSFLSKTTNELGTELESLKMIFEMKKEIFYRSTIKGVLAENDIAEFLIKYFEDKKIPDKVYLTGNTIGRLPRNKTGDIVCELNGQDEFKIVLECKFDKSIKLGDIDSKEIFTRKTDTAWSQLIEAQANREAQASIIVLDISLTDNSILQKYENVGYIPDIGFVAIVNSQKGDYSNLSIAYMLARDIVLNAKTIDFDKNILLMLVNRTIKDINEILSIRSLINNNIENNKVILKQLEKSILLMEFNQEYLKKFLKSGMLTKEDLLAFYQGESLKDKYKLIETNIENEILLNE</sequence>
<dbReference type="RefSeq" id="WP_012457890.1">
    <property type="nucleotide sequence ID" value="NC_010729.1"/>
</dbReference>
<dbReference type="HOGENOM" id="CLU_796607_0_0_10"/>
<dbReference type="GeneID" id="29256144"/>
<dbReference type="BioCyc" id="PGIN431947:G1G2V-1032-MONOMER"/>
<dbReference type="eggNOG" id="ENOG502Z95Y">
    <property type="taxonomic scope" value="Bacteria"/>
</dbReference>
<evidence type="ECO:0000313" key="1">
    <source>
        <dbReference type="EMBL" id="BAG33449.1"/>
    </source>
</evidence>
<protein>
    <submittedName>
        <fullName evidence="1">Uncharacterized protein</fullName>
    </submittedName>
</protein>
<accession>B2RJA4</accession>
<dbReference type="KEGG" id="pgn:PGN_0930"/>